<gene>
    <name evidence="4" type="ORF">FB45DRAFT_936437</name>
</gene>
<keyword evidence="2" id="KW-0812">Transmembrane</keyword>
<accession>A0AAD7BA30</accession>
<dbReference type="Proteomes" id="UP001221142">
    <property type="component" value="Unassembled WGS sequence"/>
</dbReference>
<feature type="transmembrane region" description="Helical" evidence="2">
    <location>
        <begin position="34"/>
        <end position="58"/>
    </location>
</feature>
<feature type="region of interest" description="Disordered" evidence="1">
    <location>
        <begin position="107"/>
        <end position="235"/>
    </location>
</feature>
<keyword evidence="5" id="KW-1185">Reference proteome</keyword>
<sequence>MLLFLPALALWSFSLVSAQDPNGEVDVHGSDSKVAITGIIIGAILIVLSLVAVAVYGIDRWMSRRRSKKGSSGAKFMPLNTVEEVKDTVGSKSYRYLATPAPIRLPAGRDVPSPLAPSPSASATSFGSTGGSAAQSMHFDPYGRGPYYPESPQSRVNVSQSPGTQSTYGHGPFYPESPSRPTQSPKTPSFQRSASTSTSASSPPPRPNIQALRQATMLSAASVSSSSLRSAAPSS</sequence>
<evidence type="ECO:0000256" key="3">
    <source>
        <dbReference type="SAM" id="SignalP"/>
    </source>
</evidence>
<dbReference type="EMBL" id="JARKIF010000025">
    <property type="protein sequence ID" value="KAJ7614922.1"/>
    <property type="molecule type" value="Genomic_DNA"/>
</dbReference>
<reference evidence="4" key="1">
    <citation type="submission" date="2023-03" db="EMBL/GenBank/DDBJ databases">
        <title>Massive genome expansion in bonnet fungi (Mycena s.s.) driven by repeated elements and novel gene families across ecological guilds.</title>
        <authorList>
            <consortium name="Lawrence Berkeley National Laboratory"/>
            <person name="Harder C.B."/>
            <person name="Miyauchi S."/>
            <person name="Viragh M."/>
            <person name="Kuo A."/>
            <person name="Thoen E."/>
            <person name="Andreopoulos B."/>
            <person name="Lu D."/>
            <person name="Skrede I."/>
            <person name="Drula E."/>
            <person name="Henrissat B."/>
            <person name="Morin E."/>
            <person name="Kohler A."/>
            <person name="Barry K."/>
            <person name="LaButti K."/>
            <person name="Morin E."/>
            <person name="Salamov A."/>
            <person name="Lipzen A."/>
            <person name="Mereny Z."/>
            <person name="Hegedus B."/>
            <person name="Baldrian P."/>
            <person name="Stursova M."/>
            <person name="Weitz H."/>
            <person name="Taylor A."/>
            <person name="Grigoriev I.V."/>
            <person name="Nagy L.G."/>
            <person name="Martin F."/>
            <person name="Kauserud H."/>
        </authorList>
    </citation>
    <scope>NUCLEOTIDE SEQUENCE</scope>
    <source>
        <strain evidence="4">9284</strain>
    </source>
</reference>
<evidence type="ECO:0000313" key="5">
    <source>
        <dbReference type="Proteomes" id="UP001221142"/>
    </source>
</evidence>
<organism evidence="4 5">
    <name type="scientific">Roridomyces roridus</name>
    <dbReference type="NCBI Taxonomy" id="1738132"/>
    <lineage>
        <taxon>Eukaryota</taxon>
        <taxon>Fungi</taxon>
        <taxon>Dikarya</taxon>
        <taxon>Basidiomycota</taxon>
        <taxon>Agaricomycotina</taxon>
        <taxon>Agaricomycetes</taxon>
        <taxon>Agaricomycetidae</taxon>
        <taxon>Agaricales</taxon>
        <taxon>Marasmiineae</taxon>
        <taxon>Mycenaceae</taxon>
        <taxon>Roridomyces</taxon>
    </lineage>
</organism>
<feature type="compositionally biased region" description="Low complexity" evidence="1">
    <location>
        <begin position="192"/>
        <end position="201"/>
    </location>
</feature>
<feature type="signal peptide" evidence="3">
    <location>
        <begin position="1"/>
        <end position="18"/>
    </location>
</feature>
<keyword evidence="3" id="KW-0732">Signal</keyword>
<keyword evidence="2" id="KW-1133">Transmembrane helix</keyword>
<feature type="chain" id="PRO_5042099185" evidence="3">
    <location>
        <begin position="19"/>
        <end position="235"/>
    </location>
</feature>
<keyword evidence="2" id="KW-0472">Membrane</keyword>
<feature type="compositionally biased region" description="Polar residues" evidence="1">
    <location>
        <begin position="179"/>
        <end position="191"/>
    </location>
</feature>
<proteinExistence type="predicted"/>
<feature type="compositionally biased region" description="Polar residues" evidence="1">
    <location>
        <begin position="151"/>
        <end position="168"/>
    </location>
</feature>
<feature type="compositionally biased region" description="Low complexity" evidence="1">
    <location>
        <begin position="118"/>
        <end position="136"/>
    </location>
</feature>
<evidence type="ECO:0000256" key="2">
    <source>
        <dbReference type="SAM" id="Phobius"/>
    </source>
</evidence>
<comment type="caution">
    <text evidence="4">The sequence shown here is derived from an EMBL/GenBank/DDBJ whole genome shotgun (WGS) entry which is preliminary data.</text>
</comment>
<name>A0AAD7BA30_9AGAR</name>
<evidence type="ECO:0000313" key="4">
    <source>
        <dbReference type="EMBL" id="KAJ7614922.1"/>
    </source>
</evidence>
<feature type="compositionally biased region" description="Low complexity" evidence="1">
    <location>
        <begin position="219"/>
        <end position="235"/>
    </location>
</feature>
<dbReference type="AlphaFoldDB" id="A0AAD7BA30"/>
<evidence type="ECO:0000256" key="1">
    <source>
        <dbReference type="SAM" id="MobiDB-lite"/>
    </source>
</evidence>
<protein>
    <submittedName>
        <fullName evidence="4">Uncharacterized protein</fullName>
    </submittedName>
</protein>